<dbReference type="Pfam" id="PF13976">
    <property type="entry name" value="gag_pre-integrs"/>
    <property type="match status" value="2"/>
</dbReference>
<dbReference type="Pfam" id="PF25597">
    <property type="entry name" value="SH3_retrovirus"/>
    <property type="match status" value="1"/>
</dbReference>
<name>A0ABQ5FTJ3_9ASTR</name>
<dbReference type="PANTHER" id="PTHR11439">
    <property type="entry name" value="GAG-POL-RELATED RETROTRANSPOSON"/>
    <property type="match status" value="1"/>
</dbReference>
<dbReference type="SUPFAM" id="SSF53098">
    <property type="entry name" value="Ribonuclease H-like"/>
    <property type="match status" value="1"/>
</dbReference>
<evidence type="ECO:0000259" key="3">
    <source>
        <dbReference type="Pfam" id="PF13976"/>
    </source>
</evidence>
<dbReference type="EMBL" id="BQNB010017737">
    <property type="protein sequence ID" value="GJT66686.1"/>
    <property type="molecule type" value="Genomic_DNA"/>
</dbReference>
<dbReference type="Pfam" id="PF07727">
    <property type="entry name" value="RVT_2"/>
    <property type="match status" value="2"/>
</dbReference>
<feature type="compositionally biased region" description="Basic and acidic residues" evidence="1">
    <location>
        <begin position="1117"/>
        <end position="1150"/>
    </location>
</feature>
<feature type="domain" description="GAG-pre-integrase" evidence="3">
    <location>
        <begin position="920"/>
        <end position="975"/>
    </location>
</feature>
<feature type="domain" description="GAG-pre-integrase" evidence="3">
    <location>
        <begin position="14"/>
        <end position="61"/>
    </location>
</feature>
<evidence type="ECO:0000313" key="5">
    <source>
        <dbReference type="EMBL" id="GJT66686.1"/>
    </source>
</evidence>
<feature type="region of interest" description="Disordered" evidence="1">
    <location>
        <begin position="1102"/>
        <end position="1170"/>
    </location>
</feature>
<comment type="caution">
    <text evidence="5">The sequence shown here is derived from an EMBL/GenBank/DDBJ whole genome shotgun (WGS) entry which is preliminary data.</text>
</comment>
<feature type="domain" description="Retroviral polymerase SH3-like" evidence="4">
    <location>
        <begin position="986"/>
        <end position="1040"/>
    </location>
</feature>
<dbReference type="InterPro" id="IPR025724">
    <property type="entry name" value="GAG-pre-integrase_dom"/>
</dbReference>
<organism evidence="5 6">
    <name type="scientific">Tanacetum coccineum</name>
    <dbReference type="NCBI Taxonomy" id="301880"/>
    <lineage>
        <taxon>Eukaryota</taxon>
        <taxon>Viridiplantae</taxon>
        <taxon>Streptophyta</taxon>
        <taxon>Embryophyta</taxon>
        <taxon>Tracheophyta</taxon>
        <taxon>Spermatophyta</taxon>
        <taxon>Magnoliopsida</taxon>
        <taxon>eudicotyledons</taxon>
        <taxon>Gunneridae</taxon>
        <taxon>Pentapetalae</taxon>
        <taxon>asterids</taxon>
        <taxon>campanulids</taxon>
        <taxon>Asterales</taxon>
        <taxon>Asteraceae</taxon>
        <taxon>Asteroideae</taxon>
        <taxon>Anthemideae</taxon>
        <taxon>Anthemidinae</taxon>
        <taxon>Tanacetum</taxon>
    </lineage>
</organism>
<feature type="domain" description="Reverse transcriptase Ty1/copia-type" evidence="2">
    <location>
        <begin position="1354"/>
        <end position="1470"/>
    </location>
</feature>
<feature type="compositionally biased region" description="Low complexity" evidence="1">
    <location>
        <begin position="1151"/>
        <end position="1161"/>
    </location>
</feature>
<dbReference type="PANTHER" id="PTHR11439:SF495">
    <property type="entry name" value="REVERSE TRANSCRIPTASE, RNA-DEPENDENT DNA POLYMERASE-RELATED"/>
    <property type="match status" value="1"/>
</dbReference>
<reference evidence="5" key="2">
    <citation type="submission" date="2022-01" db="EMBL/GenBank/DDBJ databases">
        <authorList>
            <person name="Yamashiro T."/>
            <person name="Shiraishi A."/>
            <person name="Satake H."/>
            <person name="Nakayama K."/>
        </authorList>
    </citation>
    <scope>NUCLEOTIDE SEQUENCE</scope>
</reference>
<evidence type="ECO:0000259" key="4">
    <source>
        <dbReference type="Pfam" id="PF25597"/>
    </source>
</evidence>
<dbReference type="Proteomes" id="UP001151760">
    <property type="component" value="Unassembled WGS sequence"/>
</dbReference>
<dbReference type="InterPro" id="IPR036397">
    <property type="entry name" value="RNaseH_sf"/>
</dbReference>
<gene>
    <name evidence="5" type="ORF">Tco_1018166</name>
</gene>
<evidence type="ECO:0000259" key="2">
    <source>
        <dbReference type="Pfam" id="PF07727"/>
    </source>
</evidence>
<keyword evidence="6" id="KW-1185">Reference proteome</keyword>
<feature type="compositionally biased region" description="Low complexity" evidence="1">
    <location>
        <begin position="456"/>
        <end position="472"/>
    </location>
</feature>
<reference evidence="5" key="1">
    <citation type="journal article" date="2022" name="Int. J. Mol. Sci.">
        <title>Draft Genome of Tanacetum Coccineum: Genomic Comparison of Closely Related Tanacetum-Family Plants.</title>
        <authorList>
            <person name="Yamashiro T."/>
            <person name="Shiraishi A."/>
            <person name="Nakayama K."/>
            <person name="Satake H."/>
        </authorList>
    </citation>
    <scope>NUCLEOTIDE SEQUENCE</scope>
</reference>
<protein>
    <submittedName>
        <fullName evidence="5">Ribonuclease H-like domain-containing protein</fullName>
    </submittedName>
</protein>
<accession>A0ABQ5FTJ3</accession>
<proteinExistence type="predicted"/>
<sequence length="1584" mass="181257">MEEAEASVDSHSPSHRVAVTWNHKLGHMLEQGMNILMERKLLPSLTKVSLPFCEHYVISKQHRLKFKTSNSRSISVLELVHSNVWQAPVSPWEEQSILYPSLITIPRDVGCTQSRKSLRNQRQFTTTYTPRQNRVAERMNRTLLERARAMLATTSLRKSFWVETINTECYVINHSPSTIVKLKTPMEMWTRKPVPTAHKVVVSRDVVFMEDKIQENKEGDITTRETTSIQMEKEFQSNDSFEVAPKHEEIVENGNAPIVTKTVDGKETVIPPTSVEEKAQRRAELKARITLLMALPNEHQLKFNSYKDAKTLMHAIKSRFRGNTATKKTQKNLLKQQYENFAASSTKGAADSSTTIKNLSDVVIYSFFASLPSIPQLDNEDLQQIHPDDLEEMDLRGNIAIPTMRARRFLKNTRRKLDMANKERIRFNKSKCNGFGYDWSDQAEEGPTNFAPMDYSSTSSNSSTNSKVSNDSNCCSSCLECVKDLKEQNEQLVKDLKTARISVVSYKIGLESVEARLLVFKKNESVYKEDIKLLKLEIYLRDLDITELKRKLELATKEKMSQIMDKCKTRLGYNVIPPPYTGNFMPPKPNLVYPSLDDFVDVNESVSEFVVKEPTIESNEPKTARKENEAPIIEDWVSESEKEDEPKFQTVKPNFTKIEFVKPKTNRKLVEQIRQDTYRSPRGNKRKWNQQMSKKLGNDFEMFNKACHVCGSFDHLKNDCNNWYNNGRYAKPVWTNVQRLNTIRPRTTVNNAGPMKNVINNAYSTARRPFNKITAINNSNFTKKVNTVRGTMVNTARPKAVLSAVNGNKGNDVKASACWVWRPKHKVLDHVSRNNGALMSFKIFDYIDAQDRSKKQMIMKKLMEDLLHLEELKFNLFSVSQMCDKKNSVLFTDTECVVLSLNFKLTDGSHVLLKVSRKDNMYSVDLKNVVLQRCLTCLFAKATPDESNLWHKRLVHVNFKTINKLVKGNLIRGKKHALSFMRPFRCPVTILNTIDHLGKFDGKADEGFFVGQSTNSKAFRVFNSRTRIVEENLHVQFSEITPNITGSGPNWLFDIDALTKSMNYKPVVAGNQSNGSAGKAIMETVPDKDYILLPLWTQDPPFSYSSNDSPDAGFKPSGEEKKKDAEDPGNEDSKVSSTEEPRVNQEKDENVNSTNNINNVSPTDNDAGIEDNVVDDNIVYGCADDPNMPELEAIVYSNDDEDVGAEADTNNLDTFLPVSPIPTTRVHKDHPVEQIIGDLNSAPQTRRMTKKLEEHGLFSSVQQRTNHKDFQNCLFACFLSQEDPKRNNKNERGIVIKNKARLVAQGYTQEKGIDYDEVFAPVARIEAIRLFLAYASFKDFVVYQMDVKSAFLYEKALYGLHQAPRAWYETLSTYLLDNGFQRGKIDKTLFIKRDKSDILLSRKEMCNEFEKMCKEMCNEFKKMCYRQDFVYQGRRCQKEDGIFNSQENYVNENLNKFGFSDVKTVSTPMETHKTLLKDEKGEDVDKHLYRSMIGSLMYLTSSRPDIMFAVCACAKFQVNPKISHLYAVKRIFRYLKGQPKLGLWYPKDLPFDLVAYTNSEYAGASLDRKSTIGGCQFLWCRLIS</sequence>
<dbReference type="InterPro" id="IPR013103">
    <property type="entry name" value="RVT_2"/>
</dbReference>
<feature type="region of interest" description="Disordered" evidence="1">
    <location>
        <begin position="448"/>
        <end position="472"/>
    </location>
</feature>
<evidence type="ECO:0000256" key="1">
    <source>
        <dbReference type="SAM" id="MobiDB-lite"/>
    </source>
</evidence>
<dbReference type="InterPro" id="IPR057670">
    <property type="entry name" value="SH3_retrovirus"/>
</dbReference>
<dbReference type="Gene3D" id="3.30.420.10">
    <property type="entry name" value="Ribonuclease H-like superfamily/Ribonuclease H"/>
    <property type="match status" value="1"/>
</dbReference>
<evidence type="ECO:0000313" key="6">
    <source>
        <dbReference type="Proteomes" id="UP001151760"/>
    </source>
</evidence>
<feature type="domain" description="Reverse transcriptase Ty1/copia-type" evidence="2">
    <location>
        <begin position="1289"/>
        <end position="1353"/>
    </location>
</feature>
<dbReference type="InterPro" id="IPR012337">
    <property type="entry name" value="RNaseH-like_sf"/>
</dbReference>